<reference evidence="1" key="1">
    <citation type="journal article" date="2011" name="PLoS Biol.">
        <title>Gene gain and loss during evolution of obligate parasitism in the white rust pathogen of Arabidopsis thaliana.</title>
        <authorList>
            <person name="Kemen E."/>
            <person name="Gardiner A."/>
            <person name="Schultz-Larsen T."/>
            <person name="Kemen A.C."/>
            <person name="Balmuth A.L."/>
            <person name="Robert-Seilaniantz A."/>
            <person name="Bailey K."/>
            <person name="Holub E."/>
            <person name="Studholme D.J."/>
            <person name="Maclean D."/>
            <person name="Jones J.D."/>
        </authorList>
    </citation>
    <scope>NUCLEOTIDE SEQUENCE</scope>
</reference>
<organism evidence="1">
    <name type="scientific">Albugo laibachii Nc14</name>
    <dbReference type="NCBI Taxonomy" id="890382"/>
    <lineage>
        <taxon>Eukaryota</taxon>
        <taxon>Sar</taxon>
        <taxon>Stramenopiles</taxon>
        <taxon>Oomycota</taxon>
        <taxon>Peronosporomycetes</taxon>
        <taxon>Albuginales</taxon>
        <taxon>Albuginaceae</taxon>
        <taxon>Albugo</taxon>
    </lineage>
</organism>
<gene>
    <name evidence="1" type="primary">AlNc14C553G12138</name>
    <name evidence="1" type="ORF">ALNC14_136440</name>
</gene>
<dbReference type="HOGENOM" id="CLU_2241638_0_0_1"/>
<sequence length="105" mass="11592">MESHQIFLWDQTGKKQVSAGKKRFIEQQVAAHLGELKGGFDSGALNEDTIENIDETHLVIDFDNGRTLGFVGEKQIKYADVVSGGKGIMMVVRVSGGPKPNFYHQ</sequence>
<protein>
    <submittedName>
        <fullName evidence="1">Predicted protein putative</fullName>
    </submittedName>
</protein>
<reference evidence="1" key="2">
    <citation type="submission" date="2011-02" db="EMBL/GenBank/DDBJ databases">
        <authorList>
            <person name="MacLean D."/>
        </authorList>
    </citation>
    <scope>NUCLEOTIDE SEQUENCE</scope>
</reference>
<evidence type="ECO:0000313" key="1">
    <source>
        <dbReference type="EMBL" id="CCA27500.1"/>
    </source>
</evidence>
<dbReference type="EMBL" id="FR824583">
    <property type="protein sequence ID" value="CCA27500.1"/>
    <property type="molecule type" value="Genomic_DNA"/>
</dbReference>
<accession>F0X146</accession>
<proteinExistence type="predicted"/>
<name>F0X146_9STRA</name>
<dbReference type="AlphaFoldDB" id="F0X146"/>